<proteinExistence type="inferred from homology"/>
<evidence type="ECO:0000256" key="1">
    <source>
        <dbReference type="ARBA" id="ARBA00003408"/>
    </source>
</evidence>
<feature type="transmembrane region" description="Helical" evidence="13">
    <location>
        <begin position="43"/>
        <end position="66"/>
    </location>
</feature>
<evidence type="ECO:0000256" key="5">
    <source>
        <dbReference type="ARBA" id="ARBA00022448"/>
    </source>
</evidence>
<protein>
    <recommendedName>
        <fullName evidence="4">Probable multidrug resistance protein NorM</fullName>
    </recommendedName>
    <alternativeName>
        <fullName evidence="12">Multidrug-efflux transporter</fullName>
    </alternativeName>
</protein>
<evidence type="ECO:0000256" key="7">
    <source>
        <dbReference type="ARBA" id="ARBA00022475"/>
    </source>
</evidence>
<dbReference type="GO" id="GO:0042910">
    <property type="term" value="F:xenobiotic transmembrane transporter activity"/>
    <property type="evidence" value="ECO:0007669"/>
    <property type="project" value="InterPro"/>
</dbReference>
<evidence type="ECO:0000256" key="8">
    <source>
        <dbReference type="ARBA" id="ARBA00022692"/>
    </source>
</evidence>
<dbReference type="InterPro" id="IPR002528">
    <property type="entry name" value="MATE_fam"/>
</dbReference>
<reference evidence="14 15" key="1">
    <citation type="submission" date="2012-01" db="EMBL/GenBank/DDBJ databases">
        <title>The Genome Sequence of Facklamia languida CCUG 37842.</title>
        <authorList>
            <consortium name="The Broad Institute Genome Sequencing Platform"/>
            <person name="Earl A."/>
            <person name="Ward D."/>
            <person name="Feldgarden M."/>
            <person name="Gevers D."/>
            <person name="Huys G."/>
            <person name="Young S.K."/>
            <person name="Zeng Q."/>
            <person name="Gargeya S."/>
            <person name="Fitzgerald M."/>
            <person name="Haas B."/>
            <person name="Abouelleil A."/>
            <person name="Alvarado L."/>
            <person name="Arachchi H.M."/>
            <person name="Berlin A."/>
            <person name="Chapman S.B."/>
            <person name="Gearin G."/>
            <person name="Goldberg J."/>
            <person name="Griggs A."/>
            <person name="Gujja S."/>
            <person name="Hansen M."/>
            <person name="Heiman D."/>
            <person name="Howarth C."/>
            <person name="Larimer J."/>
            <person name="Lui A."/>
            <person name="MacDonald P.J.P."/>
            <person name="McCowen C."/>
            <person name="Montmayeur A."/>
            <person name="Murphy C."/>
            <person name="Neiman D."/>
            <person name="Pearson M."/>
            <person name="Priest M."/>
            <person name="Roberts A."/>
            <person name="Saif S."/>
            <person name="Shea T."/>
            <person name="Sisk P."/>
            <person name="Stolte C."/>
            <person name="Sykes S."/>
            <person name="Wortman J."/>
            <person name="Nusbaum C."/>
            <person name="Birren B."/>
        </authorList>
    </citation>
    <scope>NUCLEOTIDE SEQUENCE [LARGE SCALE GENOMIC DNA]</scope>
    <source>
        <strain evidence="14 15">CCUG 37842</strain>
    </source>
</reference>
<feature type="transmembrane region" description="Helical" evidence="13">
    <location>
        <begin position="317"/>
        <end position="337"/>
    </location>
</feature>
<feature type="transmembrane region" description="Helical" evidence="13">
    <location>
        <begin position="417"/>
        <end position="438"/>
    </location>
</feature>
<feature type="transmembrane region" description="Helical" evidence="13">
    <location>
        <begin position="389"/>
        <end position="411"/>
    </location>
</feature>
<keyword evidence="5" id="KW-0813">Transport</keyword>
<keyword evidence="7" id="KW-1003">Cell membrane</keyword>
<dbReference type="AlphaFoldDB" id="H3NIE8"/>
<dbReference type="CDD" id="cd13134">
    <property type="entry name" value="MATE_like_8"/>
    <property type="match status" value="1"/>
</dbReference>
<feature type="transmembrane region" description="Helical" evidence="13">
    <location>
        <begin position="12"/>
        <end position="31"/>
    </location>
</feature>
<dbReference type="eggNOG" id="COG0534">
    <property type="taxonomic scope" value="Bacteria"/>
</dbReference>
<dbReference type="PANTHER" id="PTHR43298">
    <property type="entry name" value="MULTIDRUG RESISTANCE PROTEIN NORM-RELATED"/>
    <property type="match status" value="1"/>
</dbReference>
<evidence type="ECO:0000256" key="6">
    <source>
        <dbReference type="ARBA" id="ARBA00022449"/>
    </source>
</evidence>
<feature type="transmembrane region" description="Helical" evidence="13">
    <location>
        <begin position="357"/>
        <end position="377"/>
    </location>
</feature>
<dbReference type="STRING" id="883113.HMPREF9708_00637"/>
<organism evidence="14 15">
    <name type="scientific">Facklamia languida CCUG 37842</name>
    <dbReference type="NCBI Taxonomy" id="883113"/>
    <lineage>
        <taxon>Bacteria</taxon>
        <taxon>Bacillati</taxon>
        <taxon>Bacillota</taxon>
        <taxon>Bacilli</taxon>
        <taxon>Lactobacillales</taxon>
        <taxon>Aerococcaceae</taxon>
        <taxon>Facklamia</taxon>
    </lineage>
</organism>
<evidence type="ECO:0000256" key="11">
    <source>
        <dbReference type="ARBA" id="ARBA00023136"/>
    </source>
</evidence>
<dbReference type="OrthoDB" id="9780160at2"/>
<dbReference type="Proteomes" id="UP000006190">
    <property type="component" value="Unassembled WGS sequence"/>
</dbReference>
<evidence type="ECO:0000256" key="4">
    <source>
        <dbReference type="ARBA" id="ARBA00020268"/>
    </source>
</evidence>
<feature type="transmembrane region" description="Helical" evidence="13">
    <location>
        <begin position="130"/>
        <end position="149"/>
    </location>
</feature>
<dbReference type="InterPro" id="IPR048279">
    <property type="entry name" value="MdtK-like"/>
</dbReference>
<dbReference type="RefSeq" id="WP_006308664.1">
    <property type="nucleotide sequence ID" value="NZ_JH601133.1"/>
</dbReference>
<dbReference type="NCBIfam" id="TIGR00797">
    <property type="entry name" value="matE"/>
    <property type="match status" value="1"/>
</dbReference>
<comment type="function">
    <text evidence="1">Multidrug efflux pump.</text>
</comment>
<dbReference type="PANTHER" id="PTHR43298:SF2">
    <property type="entry name" value="FMN_FAD EXPORTER YEEO-RELATED"/>
    <property type="match status" value="1"/>
</dbReference>
<comment type="similarity">
    <text evidence="3">Belongs to the multi antimicrobial extrusion (MATE) (TC 2.A.66.1) family.</text>
</comment>
<dbReference type="GO" id="GO:0006811">
    <property type="term" value="P:monoatomic ion transport"/>
    <property type="evidence" value="ECO:0007669"/>
    <property type="project" value="UniProtKB-KW"/>
</dbReference>
<keyword evidence="15" id="KW-1185">Reference proteome</keyword>
<evidence type="ECO:0000256" key="3">
    <source>
        <dbReference type="ARBA" id="ARBA00010199"/>
    </source>
</evidence>
<evidence type="ECO:0000256" key="12">
    <source>
        <dbReference type="ARBA" id="ARBA00031636"/>
    </source>
</evidence>
<sequence length="447" mass="48931">MNTKNDFYKEMLAIAIPIALQNLIVSSLNTLDTMMISTLGASTIAGVGLANQVFFFFMMICFGTGTGSSVMISQYYGRRDYENMRRVNALSAIICMVTGAVFTLLAFTMPERLIRLLIDDPIVINEGAKYLRVVCWSYILTGFSFACGISQRSTGNPRAPLVGSIIGFICNAFFNYAFIFGKFGMPELGVVGAAVGTIIARFAESGIILYSMTRYSSPLRGPIRDMMNFGNGFITKFMKVTFPVIVNETLWGLGQVLYSVAYAKVGTDATAAVQIVVAIQNLAFVLIRGLSNSCTIIIGKTIGQGLLQMVYPYAIRFLKLGTLFSVAIGLFMCLTPDLTLSLFGSLSPEVRLLCEILLVYMGILFMFKAFNSVLVVGVLRGGGDTTFSLFLETGSVWLVGVPLAFIGAVVFQLPIQWVVVLAGMEEVVKLFIGVYRVYSRKWIHEIA</sequence>
<dbReference type="HOGENOM" id="CLU_012893_5_1_9"/>
<evidence type="ECO:0000256" key="10">
    <source>
        <dbReference type="ARBA" id="ARBA00023065"/>
    </source>
</evidence>
<feature type="transmembrane region" description="Helical" evidence="13">
    <location>
        <begin position="87"/>
        <end position="110"/>
    </location>
</feature>
<keyword evidence="9 13" id="KW-1133">Transmembrane helix</keyword>
<dbReference type="GO" id="GO:0015297">
    <property type="term" value="F:antiporter activity"/>
    <property type="evidence" value="ECO:0007669"/>
    <property type="project" value="UniProtKB-KW"/>
</dbReference>
<keyword evidence="10" id="KW-0406">Ion transport</keyword>
<evidence type="ECO:0000313" key="14">
    <source>
        <dbReference type="EMBL" id="EHR37458.1"/>
    </source>
</evidence>
<dbReference type="PATRIC" id="fig|883113.3.peg.638"/>
<comment type="subcellular location">
    <subcellularLocation>
        <location evidence="2">Cell membrane</location>
        <topology evidence="2">Multi-pass membrane protein</topology>
    </subcellularLocation>
</comment>
<feature type="transmembrane region" description="Helical" evidence="13">
    <location>
        <begin position="191"/>
        <end position="210"/>
    </location>
</feature>
<dbReference type="EMBL" id="AGEG01000006">
    <property type="protein sequence ID" value="EHR37458.1"/>
    <property type="molecule type" value="Genomic_DNA"/>
</dbReference>
<dbReference type="GO" id="GO:0005886">
    <property type="term" value="C:plasma membrane"/>
    <property type="evidence" value="ECO:0007669"/>
    <property type="project" value="UniProtKB-SubCell"/>
</dbReference>
<dbReference type="PIRSF" id="PIRSF006603">
    <property type="entry name" value="DinF"/>
    <property type="match status" value="1"/>
</dbReference>
<evidence type="ECO:0000256" key="13">
    <source>
        <dbReference type="SAM" id="Phobius"/>
    </source>
</evidence>
<dbReference type="InterPro" id="IPR050222">
    <property type="entry name" value="MATE_MdtK"/>
</dbReference>
<keyword evidence="8 13" id="KW-0812">Transmembrane</keyword>
<dbReference type="Pfam" id="PF01554">
    <property type="entry name" value="MatE"/>
    <property type="match status" value="2"/>
</dbReference>
<name>H3NIE8_9LACT</name>
<comment type="caution">
    <text evidence="14">The sequence shown here is derived from an EMBL/GenBank/DDBJ whole genome shotgun (WGS) entry which is preliminary data.</text>
</comment>
<feature type="transmembrane region" description="Helical" evidence="13">
    <location>
        <begin position="161"/>
        <end position="179"/>
    </location>
</feature>
<gene>
    <name evidence="14" type="ORF">HMPREF9708_00637</name>
</gene>
<keyword evidence="6" id="KW-0050">Antiport</keyword>
<keyword evidence="11 13" id="KW-0472">Membrane</keyword>
<evidence type="ECO:0000313" key="15">
    <source>
        <dbReference type="Proteomes" id="UP000006190"/>
    </source>
</evidence>
<accession>H3NIE8</accession>
<evidence type="ECO:0000256" key="9">
    <source>
        <dbReference type="ARBA" id="ARBA00022989"/>
    </source>
</evidence>
<evidence type="ECO:0000256" key="2">
    <source>
        <dbReference type="ARBA" id="ARBA00004651"/>
    </source>
</evidence>